<feature type="non-terminal residue" evidence="1">
    <location>
        <position position="1"/>
    </location>
</feature>
<dbReference type="EMBL" id="BGPR01087524">
    <property type="protein sequence ID" value="GBM07509.1"/>
    <property type="molecule type" value="Genomic_DNA"/>
</dbReference>
<dbReference type="Proteomes" id="UP000499080">
    <property type="component" value="Unassembled WGS sequence"/>
</dbReference>
<keyword evidence="2" id="KW-1185">Reference proteome</keyword>
<gene>
    <name evidence="1" type="ORF">AVEN_64918_1</name>
</gene>
<evidence type="ECO:0000313" key="2">
    <source>
        <dbReference type="Proteomes" id="UP000499080"/>
    </source>
</evidence>
<accession>A0A4Y2CTR3</accession>
<sequence>TLGDLRRSIKIAGTKNKIRAVAIEMKAPVPLRPDRAVRVAWIAEPVTSLTRILPIRRRTAQRVSTVTNLDALLGYELLREVGEHLRSYTYRESG</sequence>
<proteinExistence type="predicted"/>
<protein>
    <submittedName>
        <fullName evidence="1">Uncharacterized protein</fullName>
    </submittedName>
</protein>
<dbReference type="AlphaFoldDB" id="A0A4Y2CTR3"/>
<organism evidence="1 2">
    <name type="scientific">Araneus ventricosus</name>
    <name type="common">Orbweaver spider</name>
    <name type="synonym">Epeira ventricosa</name>
    <dbReference type="NCBI Taxonomy" id="182803"/>
    <lineage>
        <taxon>Eukaryota</taxon>
        <taxon>Metazoa</taxon>
        <taxon>Ecdysozoa</taxon>
        <taxon>Arthropoda</taxon>
        <taxon>Chelicerata</taxon>
        <taxon>Arachnida</taxon>
        <taxon>Araneae</taxon>
        <taxon>Araneomorphae</taxon>
        <taxon>Entelegynae</taxon>
        <taxon>Araneoidea</taxon>
        <taxon>Araneidae</taxon>
        <taxon>Araneus</taxon>
    </lineage>
</organism>
<evidence type="ECO:0000313" key="1">
    <source>
        <dbReference type="EMBL" id="GBM07509.1"/>
    </source>
</evidence>
<reference evidence="1 2" key="1">
    <citation type="journal article" date="2019" name="Sci. Rep.">
        <title>Orb-weaving spider Araneus ventricosus genome elucidates the spidroin gene catalogue.</title>
        <authorList>
            <person name="Kono N."/>
            <person name="Nakamura H."/>
            <person name="Ohtoshi R."/>
            <person name="Moran D.A.P."/>
            <person name="Shinohara A."/>
            <person name="Yoshida Y."/>
            <person name="Fujiwara M."/>
            <person name="Mori M."/>
            <person name="Tomita M."/>
            <person name="Arakawa K."/>
        </authorList>
    </citation>
    <scope>NUCLEOTIDE SEQUENCE [LARGE SCALE GENOMIC DNA]</scope>
</reference>
<comment type="caution">
    <text evidence="1">The sequence shown here is derived from an EMBL/GenBank/DDBJ whole genome shotgun (WGS) entry which is preliminary data.</text>
</comment>
<name>A0A4Y2CTR3_ARAVE</name>